<proteinExistence type="predicted"/>
<dbReference type="PRINTS" id="PR00455">
    <property type="entry name" value="HTHTETR"/>
</dbReference>
<gene>
    <name evidence="4" type="ORF">GCM10010185_01960</name>
</gene>
<dbReference type="GO" id="GO:0003700">
    <property type="term" value="F:DNA-binding transcription factor activity"/>
    <property type="evidence" value="ECO:0007669"/>
    <property type="project" value="TreeGrafter"/>
</dbReference>
<dbReference type="AlphaFoldDB" id="A0A918AGI7"/>
<dbReference type="RefSeq" id="WP_189221113.1">
    <property type="nucleotide sequence ID" value="NZ_BMRG01000001.1"/>
</dbReference>
<evidence type="ECO:0000259" key="3">
    <source>
        <dbReference type="PROSITE" id="PS50977"/>
    </source>
</evidence>
<keyword evidence="1 2" id="KW-0238">DNA-binding</keyword>
<feature type="DNA-binding region" description="H-T-H motif" evidence="2">
    <location>
        <begin position="25"/>
        <end position="44"/>
    </location>
</feature>
<dbReference type="InterPro" id="IPR001647">
    <property type="entry name" value="HTH_TetR"/>
</dbReference>
<dbReference type="InterPro" id="IPR050109">
    <property type="entry name" value="HTH-type_TetR-like_transc_reg"/>
</dbReference>
<dbReference type="PANTHER" id="PTHR30055">
    <property type="entry name" value="HTH-TYPE TRANSCRIPTIONAL REGULATOR RUTR"/>
    <property type="match status" value="1"/>
</dbReference>
<reference evidence="4" key="1">
    <citation type="journal article" date="2014" name="Int. J. Syst. Evol. Microbiol.">
        <title>Complete genome sequence of Corynebacterium casei LMG S-19264T (=DSM 44701T), isolated from a smear-ripened cheese.</title>
        <authorList>
            <consortium name="US DOE Joint Genome Institute (JGI-PGF)"/>
            <person name="Walter F."/>
            <person name="Albersmeier A."/>
            <person name="Kalinowski J."/>
            <person name="Ruckert C."/>
        </authorList>
    </citation>
    <scope>NUCLEOTIDE SEQUENCE</scope>
    <source>
        <strain evidence="4">JCM 3313</strain>
    </source>
</reference>
<dbReference type="SUPFAM" id="SSF46689">
    <property type="entry name" value="Homeodomain-like"/>
    <property type="match status" value="1"/>
</dbReference>
<dbReference type="Gene3D" id="1.10.357.10">
    <property type="entry name" value="Tetracycline Repressor, domain 2"/>
    <property type="match status" value="1"/>
</dbReference>
<dbReference type="Pfam" id="PF00440">
    <property type="entry name" value="TetR_N"/>
    <property type="match status" value="1"/>
</dbReference>
<accession>A0A918AGI7</accession>
<name>A0A918AGI7_9PSEU</name>
<organism evidence="4 5">
    <name type="scientific">Saccharothrix coeruleofusca</name>
    <dbReference type="NCBI Taxonomy" id="33919"/>
    <lineage>
        <taxon>Bacteria</taxon>
        <taxon>Bacillati</taxon>
        <taxon>Actinomycetota</taxon>
        <taxon>Actinomycetes</taxon>
        <taxon>Pseudonocardiales</taxon>
        <taxon>Pseudonocardiaceae</taxon>
        <taxon>Saccharothrix</taxon>
    </lineage>
</organism>
<dbReference type="Pfam" id="PF18556">
    <property type="entry name" value="TetR_C_35"/>
    <property type="match status" value="1"/>
</dbReference>
<protein>
    <submittedName>
        <fullName evidence="4">TetR family transcriptional regulator</fullName>
    </submittedName>
</protein>
<reference evidence="4" key="2">
    <citation type="submission" date="2020-09" db="EMBL/GenBank/DDBJ databases">
        <authorList>
            <person name="Sun Q."/>
            <person name="Ohkuma M."/>
        </authorList>
    </citation>
    <scope>NUCLEOTIDE SEQUENCE</scope>
    <source>
        <strain evidence="4">JCM 3313</strain>
    </source>
</reference>
<sequence length="192" mass="20734">MTDLTRSLLLHAAELLAERGSHGLRVVDVAARARVSRQTVYNEFGNKERLVQQVTLVKVGEFLDGVGERLAREPHPVEGLRAGLRFALDLAERDALARSVFSGANAEDMLPLLTTRGQPVLAQATEVFAEHVRRHWPALPAERVRLVAETTARLGMSHLLTPTTHDPVDDVVAVVAALLPATPAPATPAPAT</sequence>
<evidence type="ECO:0000313" key="5">
    <source>
        <dbReference type="Proteomes" id="UP000639606"/>
    </source>
</evidence>
<feature type="domain" description="HTH tetR-type" evidence="3">
    <location>
        <begin position="2"/>
        <end position="62"/>
    </location>
</feature>
<dbReference type="InterPro" id="IPR009057">
    <property type="entry name" value="Homeodomain-like_sf"/>
</dbReference>
<dbReference type="PROSITE" id="PS50977">
    <property type="entry name" value="HTH_TETR_2"/>
    <property type="match status" value="1"/>
</dbReference>
<evidence type="ECO:0000256" key="2">
    <source>
        <dbReference type="PROSITE-ProRule" id="PRU00335"/>
    </source>
</evidence>
<evidence type="ECO:0000256" key="1">
    <source>
        <dbReference type="ARBA" id="ARBA00023125"/>
    </source>
</evidence>
<keyword evidence="5" id="KW-1185">Reference proteome</keyword>
<comment type="caution">
    <text evidence="4">The sequence shown here is derived from an EMBL/GenBank/DDBJ whole genome shotgun (WGS) entry which is preliminary data.</text>
</comment>
<dbReference type="PANTHER" id="PTHR30055:SF146">
    <property type="entry name" value="HTH-TYPE TRANSCRIPTIONAL DUAL REGULATOR CECR"/>
    <property type="match status" value="1"/>
</dbReference>
<evidence type="ECO:0000313" key="4">
    <source>
        <dbReference type="EMBL" id="GGP34849.1"/>
    </source>
</evidence>
<dbReference type="GO" id="GO:0000976">
    <property type="term" value="F:transcription cis-regulatory region binding"/>
    <property type="evidence" value="ECO:0007669"/>
    <property type="project" value="TreeGrafter"/>
</dbReference>
<dbReference type="Proteomes" id="UP000639606">
    <property type="component" value="Unassembled WGS sequence"/>
</dbReference>
<dbReference type="EMBL" id="BMRG01000001">
    <property type="protein sequence ID" value="GGP34849.1"/>
    <property type="molecule type" value="Genomic_DNA"/>
</dbReference>
<dbReference type="InterPro" id="IPR040611">
    <property type="entry name" value="AlkX_C"/>
</dbReference>